<dbReference type="OrthoDB" id="122670at2"/>
<dbReference type="AlphaFoldDB" id="A0A5B9QDT7"/>
<name>A0A5B9QDT7_9BACT</name>
<gene>
    <name evidence="1" type="ORF">Pr1d_44040</name>
</gene>
<proteinExistence type="predicted"/>
<dbReference type="Pfam" id="PF13711">
    <property type="entry name" value="DUF4160"/>
    <property type="match status" value="1"/>
</dbReference>
<reference evidence="1 2" key="1">
    <citation type="submission" date="2019-08" db="EMBL/GenBank/DDBJ databases">
        <title>Deep-cultivation of Planctomycetes and their phenomic and genomic characterization uncovers novel biology.</title>
        <authorList>
            <person name="Wiegand S."/>
            <person name="Jogler M."/>
            <person name="Boedeker C."/>
            <person name="Pinto D."/>
            <person name="Vollmers J."/>
            <person name="Rivas-Marin E."/>
            <person name="Kohn T."/>
            <person name="Peeters S.H."/>
            <person name="Heuer A."/>
            <person name="Rast P."/>
            <person name="Oberbeckmann S."/>
            <person name="Bunk B."/>
            <person name="Jeske O."/>
            <person name="Meyerdierks A."/>
            <person name="Storesund J.E."/>
            <person name="Kallscheuer N."/>
            <person name="Luecker S."/>
            <person name="Lage O.M."/>
            <person name="Pohl T."/>
            <person name="Merkel B.J."/>
            <person name="Hornburger P."/>
            <person name="Mueller R.-W."/>
            <person name="Bruemmer F."/>
            <person name="Labrenz M."/>
            <person name="Spormann A.M."/>
            <person name="Op den Camp H."/>
            <person name="Overmann J."/>
            <person name="Amann R."/>
            <person name="Jetten M.S.M."/>
            <person name="Mascher T."/>
            <person name="Medema M.H."/>
            <person name="Devos D.P."/>
            <person name="Kaster A.-K."/>
            <person name="Ovreas L."/>
            <person name="Rohde M."/>
            <person name="Galperin M.Y."/>
            <person name="Jogler C."/>
        </authorList>
    </citation>
    <scope>NUCLEOTIDE SEQUENCE [LARGE SCALE GENOMIC DNA]</scope>
    <source>
        <strain evidence="1 2">Pr1d</strain>
    </source>
</reference>
<dbReference type="Proteomes" id="UP000323917">
    <property type="component" value="Chromosome"/>
</dbReference>
<evidence type="ECO:0008006" key="3">
    <source>
        <dbReference type="Google" id="ProtNLM"/>
    </source>
</evidence>
<organism evidence="1 2">
    <name type="scientific">Bythopirellula goksoeyrii</name>
    <dbReference type="NCBI Taxonomy" id="1400387"/>
    <lineage>
        <taxon>Bacteria</taxon>
        <taxon>Pseudomonadati</taxon>
        <taxon>Planctomycetota</taxon>
        <taxon>Planctomycetia</taxon>
        <taxon>Pirellulales</taxon>
        <taxon>Lacipirellulaceae</taxon>
        <taxon>Bythopirellula</taxon>
    </lineage>
</organism>
<keyword evidence="2" id="KW-1185">Reference proteome</keyword>
<protein>
    <recommendedName>
        <fullName evidence="3">DUF4160 domain-containing protein</fullName>
    </recommendedName>
</protein>
<accession>A0A5B9QDT7</accession>
<evidence type="ECO:0000313" key="2">
    <source>
        <dbReference type="Proteomes" id="UP000323917"/>
    </source>
</evidence>
<dbReference type="RefSeq" id="WP_148075343.1">
    <property type="nucleotide sequence ID" value="NZ_CP042913.1"/>
</dbReference>
<dbReference type="InterPro" id="IPR025427">
    <property type="entry name" value="DUF4160"/>
</dbReference>
<dbReference type="EMBL" id="CP042913">
    <property type="protein sequence ID" value="QEG37064.1"/>
    <property type="molecule type" value="Genomic_DNA"/>
</dbReference>
<evidence type="ECO:0000313" key="1">
    <source>
        <dbReference type="EMBL" id="QEG37064.1"/>
    </source>
</evidence>
<sequence>MPTIPDIPGPHRLFFYSFDCNEPKHVHVRRESMTCKFWIEPVTLGYNKGFKANELNRIRNLIFDNLDRIVEAWNEHCGE</sequence>
<dbReference type="KEGG" id="bgok:Pr1d_44040"/>